<dbReference type="AlphaFoldDB" id="A0A1I5MEI8"/>
<gene>
    <name evidence="2" type="ORF">SAMN04515674_101267</name>
</gene>
<evidence type="ECO:0000313" key="3">
    <source>
        <dbReference type="Proteomes" id="UP000199306"/>
    </source>
</evidence>
<protein>
    <submittedName>
        <fullName evidence="2">Uncharacterized protein</fullName>
    </submittedName>
</protein>
<dbReference type="OrthoDB" id="952191at2"/>
<feature type="compositionally biased region" description="Basic and acidic residues" evidence="1">
    <location>
        <begin position="45"/>
        <end position="77"/>
    </location>
</feature>
<name>A0A1I5MEI8_9BACT</name>
<sequence>MKNSTFINQTIRIAEIIKSGFSASLFTLVLGGFLSPVPVIAQHGDREFRNRENDQRDRVEQPRHENRDNHNNYDNKQRYNQPPRTEMRRYPGNPAPRPRYVERNTVIIDRSRPSWQYASLPRRNTVIQAVPSTSVSIAFGGINFRYNNGIYYKPYRNTYIVAPPPFGIRVRYLPVGFRVVNVYNRTYNYYNGAYYEPVGNEYVVVPPPVGALVESIPDGYETLQINGETYYIVDGVQYRAVINNGEIWYEVIKVG</sequence>
<reference evidence="2 3" key="1">
    <citation type="submission" date="2016-10" db="EMBL/GenBank/DDBJ databases">
        <authorList>
            <person name="de Groot N.N."/>
        </authorList>
    </citation>
    <scope>NUCLEOTIDE SEQUENCE [LARGE SCALE GENOMIC DNA]</scope>
    <source>
        <strain evidence="3">E92,LMG 26720,CCM 7988</strain>
    </source>
</reference>
<evidence type="ECO:0000313" key="2">
    <source>
        <dbReference type="EMBL" id="SFP07939.1"/>
    </source>
</evidence>
<feature type="region of interest" description="Disordered" evidence="1">
    <location>
        <begin position="45"/>
        <end position="102"/>
    </location>
</feature>
<dbReference type="InterPro" id="IPR045398">
    <property type="entry name" value="DUF6515"/>
</dbReference>
<proteinExistence type="predicted"/>
<keyword evidence="3" id="KW-1185">Reference proteome</keyword>
<dbReference type="RefSeq" id="WP_092010941.1">
    <property type="nucleotide sequence ID" value="NZ_FOXH01000001.1"/>
</dbReference>
<accession>A0A1I5MEI8</accession>
<dbReference type="EMBL" id="FOXH01000001">
    <property type="protein sequence ID" value="SFP07939.1"/>
    <property type="molecule type" value="Genomic_DNA"/>
</dbReference>
<organism evidence="2 3">
    <name type="scientific">Pseudarcicella hirudinis</name>
    <dbReference type="NCBI Taxonomy" id="1079859"/>
    <lineage>
        <taxon>Bacteria</taxon>
        <taxon>Pseudomonadati</taxon>
        <taxon>Bacteroidota</taxon>
        <taxon>Cytophagia</taxon>
        <taxon>Cytophagales</taxon>
        <taxon>Flectobacillaceae</taxon>
        <taxon>Pseudarcicella</taxon>
    </lineage>
</organism>
<dbReference type="Proteomes" id="UP000199306">
    <property type="component" value="Unassembled WGS sequence"/>
</dbReference>
<dbReference type="Pfam" id="PF20125">
    <property type="entry name" value="DUF6515"/>
    <property type="match status" value="1"/>
</dbReference>
<evidence type="ECO:0000256" key="1">
    <source>
        <dbReference type="SAM" id="MobiDB-lite"/>
    </source>
</evidence>
<dbReference type="STRING" id="1079859.SAMN04515674_101267"/>